<feature type="compositionally biased region" description="Low complexity" evidence="1">
    <location>
        <begin position="326"/>
        <end position="341"/>
    </location>
</feature>
<dbReference type="AlphaFoldDB" id="A0A9P6JY90"/>
<accession>A0A9P6JY90</accession>
<dbReference type="PANTHER" id="PTHR14312:SF1">
    <property type="entry name" value="BASIC-LEUCINE ZIPPER TRANSCRIPTION FACTOR A"/>
    <property type="match status" value="1"/>
</dbReference>
<dbReference type="Proteomes" id="UP000723463">
    <property type="component" value="Unassembled WGS sequence"/>
</dbReference>
<feature type="compositionally biased region" description="Gly residues" evidence="1">
    <location>
        <begin position="357"/>
        <end position="366"/>
    </location>
</feature>
<reference evidence="2" key="1">
    <citation type="journal article" date="2020" name="Fungal Divers.">
        <title>Resolving the Mortierellaceae phylogeny through synthesis of multi-gene phylogenetics and phylogenomics.</title>
        <authorList>
            <person name="Vandepol N."/>
            <person name="Liber J."/>
            <person name="Desiro A."/>
            <person name="Na H."/>
            <person name="Kennedy M."/>
            <person name="Barry K."/>
            <person name="Grigoriev I.V."/>
            <person name="Miller A.N."/>
            <person name="O'Donnell K."/>
            <person name="Stajich J.E."/>
            <person name="Bonito G."/>
        </authorList>
    </citation>
    <scope>NUCLEOTIDE SEQUENCE</scope>
    <source>
        <strain evidence="2">NRRL 2591</strain>
    </source>
</reference>
<keyword evidence="3" id="KW-1185">Reference proteome</keyword>
<evidence type="ECO:0000313" key="2">
    <source>
        <dbReference type="EMBL" id="KAF9537739.1"/>
    </source>
</evidence>
<dbReference type="EMBL" id="JAAAXW010000367">
    <property type="protein sequence ID" value="KAF9537739.1"/>
    <property type="molecule type" value="Genomic_DNA"/>
</dbReference>
<dbReference type="GO" id="GO:0005634">
    <property type="term" value="C:nucleus"/>
    <property type="evidence" value="ECO:0007669"/>
    <property type="project" value="TreeGrafter"/>
</dbReference>
<feature type="compositionally biased region" description="Low complexity" evidence="1">
    <location>
        <begin position="70"/>
        <end position="81"/>
    </location>
</feature>
<evidence type="ECO:0000313" key="3">
    <source>
        <dbReference type="Proteomes" id="UP000723463"/>
    </source>
</evidence>
<protein>
    <submittedName>
        <fullName evidence="2">Uncharacterized protein</fullName>
    </submittedName>
</protein>
<dbReference type="GO" id="GO:0043565">
    <property type="term" value="F:sequence-specific DNA binding"/>
    <property type="evidence" value="ECO:0007669"/>
    <property type="project" value="TreeGrafter"/>
</dbReference>
<feature type="region of interest" description="Disordered" evidence="1">
    <location>
        <begin position="70"/>
        <end position="89"/>
    </location>
</feature>
<gene>
    <name evidence="2" type="ORF">EC957_007706</name>
</gene>
<comment type="caution">
    <text evidence="2">The sequence shown here is derived from an EMBL/GenBank/DDBJ whole genome shotgun (WGS) entry which is preliminary data.</text>
</comment>
<dbReference type="PANTHER" id="PTHR14312">
    <property type="entry name" value="CREB/ATF BZIP TRANSCRIPTION FACTOR"/>
    <property type="match status" value="1"/>
</dbReference>
<sequence length="403" mass="44927">MDELIFPQPSPAPLILPRRLSAVHSNLRHQKSRQQRLQQLGEHGSDDFPLGGNEYTHTYYYPTSTFPHSSSTSSTTALTSSGAQARGSVSGPPAIFAFGGDRAKDGFITATTFAPPQRFIASGGSIGFVDSDGTYGPTLATIRGQTSRRHSVASGSPWTTIPPKHALHMPIMKVNPEIWRSESHQREIHRLLHEGREVEVMRRRNIKGVMDTSEEGDEEDNAEMSGVVMTMDLGGFQALEDREKERVREEVMKEWTRMVEQQALGNQLQIEQQQQLAEDLLRRRSWPGFVQAQQQDQAWRLQSGQLSLDQQQQLLDRYRQFQQQQQYQQQLRQQQQQQTPTQLPPPGMQHRSSLDGASGGGRGVYGQGPLDSGRWTSSLPSGGGGSGSGSTDVRRASFTDYRG</sequence>
<organism evidence="2 3">
    <name type="scientific">Mortierella hygrophila</name>
    <dbReference type="NCBI Taxonomy" id="979708"/>
    <lineage>
        <taxon>Eukaryota</taxon>
        <taxon>Fungi</taxon>
        <taxon>Fungi incertae sedis</taxon>
        <taxon>Mucoromycota</taxon>
        <taxon>Mortierellomycotina</taxon>
        <taxon>Mortierellomycetes</taxon>
        <taxon>Mortierellales</taxon>
        <taxon>Mortierellaceae</taxon>
        <taxon>Mortierella</taxon>
    </lineage>
</organism>
<dbReference type="GO" id="GO:0010468">
    <property type="term" value="P:regulation of gene expression"/>
    <property type="evidence" value="ECO:0007669"/>
    <property type="project" value="TreeGrafter"/>
</dbReference>
<feature type="region of interest" description="Disordered" evidence="1">
    <location>
        <begin position="326"/>
        <end position="403"/>
    </location>
</feature>
<evidence type="ECO:0000256" key="1">
    <source>
        <dbReference type="SAM" id="MobiDB-lite"/>
    </source>
</evidence>
<name>A0A9P6JY90_9FUNG</name>
<proteinExistence type="predicted"/>
<feature type="region of interest" description="Disordered" evidence="1">
    <location>
        <begin position="144"/>
        <end position="164"/>
    </location>
</feature>
<feature type="compositionally biased region" description="Basic and acidic residues" evidence="1">
    <location>
        <begin position="392"/>
        <end position="403"/>
    </location>
</feature>